<evidence type="ECO:0000256" key="7">
    <source>
        <dbReference type="ARBA" id="ARBA00022741"/>
    </source>
</evidence>
<keyword evidence="13" id="KW-0594">Phospholipid biosynthesis</keyword>
<evidence type="ECO:0000256" key="9">
    <source>
        <dbReference type="ARBA" id="ARBA00022840"/>
    </source>
</evidence>
<keyword evidence="21" id="KW-1185">Reference proteome</keyword>
<keyword evidence="6 19" id="KW-0812">Transmembrane</keyword>
<evidence type="ECO:0000256" key="2">
    <source>
        <dbReference type="ARBA" id="ARBA00005967"/>
    </source>
</evidence>
<dbReference type="PANTHER" id="PTHR34299">
    <property type="entry name" value="DIACYLGLYCEROL KINASE"/>
    <property type="match status" value="1"/>
</dbReference>
<evidence type="ECO:0000256" key="1">
    <source>
        <dbReference type="ARBA" id="ARBA00004651"/>
    </source>
</evidence>
<dbReference type="PROSITE" id="PS01069">
    <property type="entry name" value="DAGK_PROKAR"/>
    <property type="match status" value="1"/>
</dbReference>
<evidence type="ECO:0000256" key="12">
    <source>
        <dbReference type="ARBA" id="ARBA00023136"/>
    </source>
</evidence>
<keyword evidence="18" id="KW-0460">Magnesium</keyword>
<evidence type="ECO:0000256" key="16">
    <source>
        <dbReference type="PIRSR" id="PIRSR600829-2"/>
    </source>
</evidence>
<evidence type="ECO:0000256" key="19">
    <source>
        <dbReference type="SAM" id="Phobius"/>
    </source>
</evidence>
<feature type="active site" description="Proton acceptor" evidence="15">
    <location>
        <position position="39"/>
    </location>
</feature>
<keyword evidence="12 19" id="KW-0472">Membrane</keyword>
<comment type="caution">
    <text evidence="20">The sequence shown here is derived from an EMBL/GenBank/DDBJ whole genome shotgun (WGS) entry which is preliminary data.</text>
</comment>
<evidence type="ECO:0000256" key="6">
    <source>
        <dbReference type="ARBA" id="ARBA00022692"/>
    </source>
</evidence>
<keyword evidence="14" id="KW-1208">Phospholipid metabolism</keyword>
<keyword evidence="10 19" id="KW-1133">Transmembrane helix</keyword>
<dbReference type="GO" id="GO:0008654">
    <property type="term" value="P:phospholipid biosynthetic process"/>
    <property type="evidence" value="ECO:0007669"/>
    <property type="project" value="UniProtKB-KW"/>
</dbReference>
<dbReference type="InterPro" id="IPR033717">
    <property type="entry name" value="UDPK"/>
</dbReference>
<keyword evidence="18" id="KW-0479">Metal-binding</keyword>
<dbReference type="GO" id="GO:0005524">
    <property type="term" value="F:ATP binding"/>
    <property type="evidence" value="ECO:0007669"/>
    <property type="project" value="UniProtKB-KW"/>
</dbReference>
<keyword evidence="9 17" id="KW-0067">ATP-binding</keyword>
<feature type="binding site" evidence="17">
    <location>
        <position position="46"/>
    </location>
    <ligand>
        <name>ATP</name>
        <dbReference type="ChEBI" id="CHEBI:30616"/>
    </ligand>
</feature>
<evidence type="ECO:0000313" key="20">
    <source>
        <dbReference type="EMBL" id="RKD73031.1"/>
    </source>
</evidence>
<evidence type="ECO:0000256" key="15">
    <source>
        <dbReference type="PIRSR" id="PIRSR600829-1"/>
    </source>
</evidence>
<protein>
    <submittedName>
        <fullName evidence="20">Undecaprenol kinase</fullName>
    </submittedName>
</protein>
<dbReference type="CDD" id="cd14265">
    <property type="entry name" value="UDPK_IM_like"/>
    <property type="match status" value="1"/>
</dbReference>
<dbReference type="GO" id="GO:0046872">
    <property type="term" value="F:metal ion binding"/>
    <property type="evidence" value="ECO:0007669"/>
    <property type="project" value="UniProtKB-KW"/>
</dbReference>
<evidence type="ECO:0000256" key="4">
    <source>
        <dbReference type="ARBA" id="ARBA00022516"/>
    </source>
</evidence>
<dbReference type="InterPro" id="IPR036945">
    <property type="entry name" value="DAGK_sf"/>
</dbReference>
<sequence>MQYHLAAAAAVIVLALLVPFPLWKWVVLLLTIGMVLSLELLNTALEKTVDLVTEQYHPLAEKAKDAAAAGVFIFTITAVIIGILLFAEPVSVWL</sequence>
<reference evidence="20 21" key="1">
    <citation type="submission" date="2018-09" db="EMBL/GenBank/DDBJ databases">
        <title>Genomic Encyclopedia of Archaeal and Bacterial Type Strains, Phase II (KMG-II): from individual species to whole genera.</title>
        <authorList>
            <person name="Goeker M."/>
        </authorList>
    </citation>
    <scope>NUCLEOTIDE SEQUENCE [LARGE SCALE GENOMIC DNA]</scope>
    <source>
        <strain evidence="20 21">DSM 17008</strain>
    </source>
</reference>
<evidence type="ECO:0000256" key="5">
    <source>
        <dbReference type="ARBA" id="ARBA00022679"/>
    </source>
</evidence>
<dbReference type="Gene3D" id="1.10.287.3610">
    <property type="match status" value="1"/>
</dbReference>
<dbReference type="Proteomes" id="UP000285120">
    <property type="component" value="Unassembled WGS sequence"/>
</dbReference>
<dbReference type="PANTHER" id="PTHR34299:SF1">
    <property type="entry name" value="DIACYLGLYCEROL KINASE"/>
    <property type="match status" value="1"/>
</dbReference>
<feature type="binding site" evidence="17">
    <location>
        <begin position="64"/>
        <end position="65"/>
    </location>
    <ligand>
        <name>ATP</name>
        <dbReference type="ChEBI" id="CHEBI:30616"/>
    </ligand>
</feature>
<evidence type="ECO:0000256" key="17">
    <source>
        <dbReference type="PIRSR" id="PIRSR600829-3"/>
    </source>
</evidence>
<feature type="transmembrane region" description="Helical" evidence="19">
    <location>
        <begin position="66"/>
        <end position="87"/>
    </location>
</feature>
<organism evidence="20 21">
    <name type="scientific">Sinobaca qinghaiensis</name>
    <dbReference type="NCBI Taxonomy" id="342944"/>
    <lineage>
        <taxon>Bacteria</taxon>
        <taxon>Bacillati</taxon>
        <taxon>Bacillota</taxon>
        <taxon>Bacilli</taxon>
        <taxon>Bacillales</taxon>
        <taxon>Sporolactobacillaceae</taxon>
        <taxon>Sinobaca</taxon>
    </lineage>
</organism>
<proteinExistence type="inferred from homology"/>
<dbReference type="Pfam" id="PF01219">
    <property type="entry name" value="DAGK_prokar"/>
    <property type="match status" value="1"/>
</dbReference>
<evidence type="ECO:0000313" key="21">
    <source>
        <dbReference type="Proteomes" id="UP000285120"/>
    </source>
</evidence>
<comment type="subcellular location">
    <subcellularLocation>
        <location evidence="1">Cell membrane</location>
        <topology evidence="1">Multi-pass membrane protein</topology>
    </subcellularLocation>
</comment>
<dbReference type="GO" id="GO:0016301">
    <property type="term" value="F:kinase activity"/>
    <property type="evidence" value="ECO:0007669"/>
    <property type="project" value="UniProtKB-KW"/>
</dbReference>
<keyword evidence="5" id="KW-0808">Transferase</keyword>
<keyword evidence="7 17" id="KW-0547">Nucleotide-binding</keyword>
<evidence type="ECO:0000256" key="11">
    <source>
        <dbReference type="ARBA" id="ARBA00023098"/>
    </source>
</evidence>
<comment type="cofactor">
    <cofactor evidence="18">
        <name>Mg(2+)</name>
        <dbReference type="ChEBI" id="CHEBI:18420"/>
    </cofactor>
    <text evidence="18">Mn(2+), Zn(2+), Cd(2+) and Co(2+) support activity to lesser extents.</text>
</comment>
<name>A0A419V3P6_9BACL</name>
<keyword evidence="4" id="KW-0444">Lipid biosynthesis</keyword>
<gene>
    <name evidence="20" type="ORF">ATL39_2233</name>
</gene>
<feature type="binding site" evidence="18">
    <location>
        <position position="46"/>
    </location>
    <ligand>
        <name>a divalent metal cation</name>
        <dbReference type="ChEBI" id="CHEBI:60240"/>
    </ligand>
</feature>
<feature type="binding site" evidence="16">
    <location>
        <position position="39"/>
    </location>
    <ligand>
        <name>substrate</name>
    </ligand>
</feature>
<evidence type="ECO:0000256" key="14">
    <source>
        <dbReference type="ARBA" id="ARBA00023264"/>
    </source>
</evidence>
<dbReference type="EMBL" id="RAPK01000009">
    <property type="protein sequence ID" value="RKD73031.1"/>
    <property type="molecule type" value="Genomic_DNA"/>
</dbReference>
<dbReference type="AlphaFoldDB" id="A0A419V3P6"/>
<evidence type="ECO:0000256" key="18">
    <source>
        <dbReference type="PIRSR" id="PIRSR600829-4"/>
    </source>
</evidence>
<evidence type="ECO:0000256" key="13">
    <source>
        <dbReference type="ARBA" id="ARBA00023209"/>
    </source>
</evidence>
<evidence type="ECO:0000256" key="3">
    <source>
        <dbReference type="ARBA" id="ARBA00022475"/>
    </source>
</evidence>
<comment type="similarity">
    <text evidence="2">Belongs to the bacterial diacylglycerol kinase family.</text>
</comment>
<keyword evidence="3" id="KW-1003">Cell membrane</keyword>
<evidence type="ECO:0000256" key="8">
    <source>
        <dbReference type="ARBA" id="ARBA00022777"/>
    </source>
</evidence>
<evidence type="ECO:0000256" key="10">
    <source>
        <dbReference type="ARBA" id="ARBA00022989"/>
    </source>
</evidence>
<keyword evidence="11" id="KW-0443">Lipid metabolism</keyword>
<dbReference type="GO" id="GO:0005886">
    <property type="term" value="C:plasma membrane"/>
    <property type="evidence" value="ECO:0007669"/>
    <property type="project" value="UniProtKB-SubCell"/>
</dbReference>
<accession>A0A419V3P6</accession>
<dbReference type="InterPro" id="IPR000829">
    <property type="entry name" value="DAGK"/>
</dbReference>
<keyword evidence="8 20" id="KW-0418">Kinase</keyword>